<keyword evidence="5" id="KW-0067">ATP-binding</keyword>
<proteinExistence type="inferred from homology"/>
<keyword evidence="3" id="KW-0547">Nucleotide-binding</keyword>
<evidence type="ECO:0000256" key="3">
    <source>
        <dbReference type="ARBA" id="ARBA00022741"/>
    </source>
</evidence>
<evidence type="ECO:0000256" key="4">
    <source>
        <dbReference type="ARBA" id="ARBA00022806"/>
    </source>
</evidence>
<comment type="similarity">
    <text evidence="2">Belongs to the SNF2/RAD54 helicase family.</text>
</comment>
<dbReference type="GO" id="GO:0003677">
    <property type="term" value="F:DNA binding"/>
    <property type="evidence" value="ECO:0007669"/>
    <property type="project" value="UniProtKB-KW"/>
</dbReference>
<keyword evidence="4" id="KW-0347">Helicase</keyword>
<feature type="transmembrane region" description="Helical" evidence="8">
    <location>
        <begin position="270"/>
        <end position="288"/>
    </location>
</feature>
<evidence type="ECO:0000256" key="6">
    <source>
        <dbReference type="ARBA" id="ARBA00023125"/>
    </source>
</evidence>
<evidence type="ECO:0000313" key="10">
    <source>
        <dbReference type="Proteomes" id="UP000784294"/>
    </source>
</evidence>
<accession>A0A448X3M9</accession>
<keyword evidence="8" id="KW-0812">Transmembrane</keyword>
<evidence type="ECO:0000256" key="2">
    <source>
        <dbReference type="ARBA" id="ARBA00007025"/>
    </source>
</evidence>
<dbReference type="AlphaFoldDB" id="A0A448X3M9"/>
<gene>
    <name evidence="9" type="ORF">PXEA_LOCUS20838</name>
</gene>
<evidence type="ECO:0000313" key="9">
    <source>
        <dbReference type="EMBL" id="VEL27398.1"/>
    </source>
</evidence>
<evidence type="ECO:0000256" key="5">
    <source>
        <dbReference type="ARBA" id="ARBA00022840"/>
    </source>
</evidence>
<dbReference type="GO" id="GO:0005524">
    <property type="term" value="F:ATP binding"/>
    <property type="evidence" value="ECO:0007669"/>
    <property type="project" value="UniProtKB-KW"/>
</dbReference>
<dbReference type="GO" id="GO:0004386">
    <property type="term" value="F:helicase activity"/>
    <property type="evidence" value="ECO:0007669"/>
    <property type="project" value="UniProtKB-KW"/>
</dbReference>
<dbReference type="PANTHER" id="PTHR45797:SF3">
    <property type="entry name" value="TRANSCRIPTIONAL REGULATOR ATRX HOMOLOG"/>
    <property type="match status" value="1"/>
</dbReference>
<dbReference type="Proteomes" id="UP000784294">
    <property type="component" value="Unassembled WGS sequence"/>
</dbReference>
<name>A0A448X3M9_9PLAT</name>
<evidence type="ECO:0000256" key="1">
    <source>
        <dbReference type="ARBA" id="ARBA00004123"/>
    </source>
</evidence>
<organism evidence="9 10">
    <name type="scientific">Protopolystoma xenopodis</name>
    <dbReference type="NCBI Taxonomy" id="117903"/>
    <lineage>
        <taxon>Eukaryota</taxon>
        <taxon>Metazoa</taxon>
        <taxon>Spiralia</taxon>
        <taxon>Lophotrochozoa</taxon>
        <taxon>Platyhelminthes</taxon>
        <taxon>Monogenea</taxon>
        <taxon>Polyopisthocotylea</taxon>
        <taxon>Polystomatidea</taxon>
        <taxon>Polystomatidae</taxon>
        <taxon>Protopolystoma</taxon>
    </lineage>
</organism>
<evidence type="ECO:0000256" key="8">
    <source>
        <dbReference type="SAM" id="Phobius"/>
    </source>
</evidence>
<dbReference type="InterPro" id="IPR044574">
    <property type="entry name" value="ARIP4-like"/>
</dbReference>
<dbReference type="GO" id="GO:0005634">
    <property type="term" value="C:nucleus"/>
    <property type="evidence" value="ECO:0007669"/>
    <property type="project" value="UniProtKB-SubCell"/>
</dbReference>
<keyword evidence="6" id="KW-0238">DNA-binding</keyword>
<comment type="caution">
    <text evidence="9">The sequence shown here is derived from an EMBL/GenBank/DDBJ whole genome shotgun (WGS) entry which is preliminary data.</text>
</comment>
<keyword evidence="8" id="KW-0472">Membrane</keyword>
<dbReference type="GO" id="GO:0016887">
    <property type="term" value="F:ATP hydrolysis activity"/>
    <property type="evidence" value="ECO:0007669"/>
    <property type="project" value="InterPro"/>
</dbReference>
<keyword evidence="10" id="KW-1185">Reference proteome</keyword>
<evidence type="ECO:0000256" key="7">
    <source>
        <dbReference type="ARBA" id="ARBA00023242"/>
    </source>
</evidence>
<protein>
    <submittedName>
        <fullName evidence="9">Uncharacterized protein</fullName>
    </submittedName>
</protein>
<keyword evidence="8" id="KW-1133">Transmembrane helix</keyword>
<dbReference type="EMBL" id="CAAALY010087019">
    <property type="protein sequence ID" value="VEL27398.1"/>
    <property type="molecule type" value="Genomic_DNA"/>
</dbReference>
<keyword evidence="7" id="KW-0539">Nucleus</keyword>
<reference evidence="9" key="1">
    <citation type="submission" date="2018-11" db="EMBL/GenBank/DDBJ databases">
        <authorList>
            <consortium name="Pathogen Informatics"/>
        </authorList>
    </citation>
    <scope>NUCLEOTIDE SEQUENCE</scope>
</reference>
<keyword evidence="4" id="KW-0378">Hydrolase</keyword>
<dbReference type="PANTHER" id="PTHR45797">
    <property type="entry name" value="RAD54-LIKE"/>
    <property type="match status" value="1"/>
</dbReference>
<comment type="subcellular location">
    <subcellularLocation>
        <location evidence="1">Nucleus</location>
    </subcellularLocation>
</comment>
<sequence length="325" mass="36023">MQALYTFEPDIWDESTTDKRPTSNVPKDRLLADMLLDHLYLISSYHNHDSLIENRIDEGLTESERQEAWREFEEEKILGMSLAQHQRLMAQNQQVLLFQQQQQQLRVFQMQRQMMCAAQQNALSLNPVATSTGYQPTGGVMAGRLRYPNTPLMSPASATGIHSAFTGQATGSDRQFAPVFPGISDMPLLPSQHKNSLTNKGRLYKPVSVGIGNPGNLTTSTDVSTTVPGIPGLSNSNNLPLGALGTGISGHDPLASFPGSGLSVLSGSSMFYLMFLFIILFLLLFSLLERPSFRMKIHEEEISRSHQKTTAESLCTVIARPYYDI</sequence>